<evidence type="ECO:0000313" key="18">
    <source>
        <dbReference type="EMBL" id="SKA97251.1"/>
    </source>
</evidence>
<evidence type="ECO:0000259" key="17">
    <source>
        <dbReference type="PROSITE" id="PS50885"/>
    </source>
</evidence>
<dbReference type="SMART" id="SM00387">
    <property type="entry name" value="HATPase_c"/>
    <property type="match status" value="1"/>
</dbReference>
<dbReference type="Pfam" id="PF00672">
    <property type="entry name" value="HAMP"/>
    <property type="match status" value="1"/>
</dbReference>
<keyword evidence="11 15" id="KW-1133">Transmembrane helix</keyword>
<feature type="transmembrane region" description="Helical" evidence="15">
    <location>
        <begin position="278"/>
        <end position="304"/>
    </location>
</feature>
<dbReference type="SUPFAM" id="SSF55874">
    <property type="entry name" value="ATPase domain of HSP90 chaperone/DNA topoisomerase II/histidine kinase"/>
    <property type="match status" value="1"/>
</dbReference>
<dbReference type="PROSITE" id="PS50885">
    <property type="entry name" value="HAMP"/>
    <property type="match status" value="1"/>
</dbReference>
<dbReference type="PROSITE" id="PS50109">
    <property type="entry name" value="HIS_KIN"/>
    <property type="match status" value="1"/>
</dbReference>
<dbReference type="Proteomes" id="UP000190105">
    <property type="component" value="Unassembled WGS sequence"/>
</dbReference>
<protein>
    <recommendedName>
        <fullName evidence="3">histidine kinase</fullName>
        <ecNumber evidence="3">2.7.13.3</ecNumber>
    </recommendedName>
</protein>
<feature type="domain" description="Histidine kinase" evidence="16">
    <location>
        <begin position="473"/>
        <end position="577"/>
    </location>
</feature>
<keyword evidence="5" id="KW-0597">Phosphoprotein</keyword>
<evidence type="ECO:0000259" key="16">
    <source>
        <dbReference type="PROSITE" id="PS50109"/>
    </source>
</evidence>
<dbReference type="GO" id="GO:0000155">
    <property type="term" value="F:phosphorelay sensor kinase activity"/>
    <property type="evidence" value="ECO:0007669"/>
    <property type="project" value="InterPro"/>
</dbReference>
<dbReference type="EC" id="2.7.13.3" evidence="3"/>
<evidence type="ECO:0000256" key="14">
    <source>
        <dbReference type="SAM" id="Coils"/>
    </source>
</evidence>
<evidence type="ECO:0000256" key="8">
    <source>
        <dbReference type="ARBA" id="ARBA00022741"/>
    </source>
</evidence>
<accession>A0A1T4Y7H9</accession>
<evidence type="ECO:0000256" key="4">
    <source>
        <dbReference type="ARBA" id="ARBA00022475"/>
    </source>
</evidence>
<dbReference type="Gene3D" id="6.10.340.10">
    <property type="match status" value="1"/>
</dbReference>
<reference evidence="19" key="1">
    <citation type="submission" date="2017-02" db="EMBL/GenBank/DDBJ databases">
        <authorList>
            <person name="Varghese N."/>
            <person name="Submissions S."/>
        </authorList>
    </citation>
    <scope>NUCLEOTIDE SEQUENCE [LARGE SCALE GENOMIC DNA]</scope>
    <source>
        <strain evidence="19">USBA 833</strain>
    </source>
</reference>
<keyword evidence="8" id="KW-0547">Nucleotide-binding</keyword>
<dbReference type="STRING" id="1147123.SAMN05443428_12429"/>
<evidence type="ECO:0000256" key="3">
    <source>
        <dbReference type="ARBA" id="ARBA00012438"/>
    </source>
</evidence>
<keyword evidence="13 15" id="KW-0472">Membrane</keyword>
<dbReference type="SUPFAM" id="SSF158472">
    <property type="entry name" value="HAMP domain-like"/>
    <property type="match status" value="1"/>
</dbReference>
<evidence type="ECO:0000256" key="6">
    <source>
        <dbReference type="ARBA" id="ARBA00022679"/>
    </source>
</evidence>
<evidence type="ECO:0000256" key="1">
    <source>
        <dbReference type="ARBA" id="ARBA00000085"/>
    </source>
</evidence>
<dbReference type="Pfam" id="PF02518">
    <property type="entry name" value="HATPase_c"/>
    <property type="match status" value="1"/>
</dbReference>
<gene>
    <name evidence="18" type="ORF">SAMN05443428_12429</name>
</gene>
<evidence type="ECO:0000256" key="5">
    <source>
        <dbReference type="ARBA" id="ARBA00022553"/>
    </source>
</evidence>
<keyword evidence="12" id="KW-0902">Two-component regulatory system</keyword>
<dbReference type="InterPro" id="IPR003660">
    <property type="entry name" value="HAMP_dom"/>
</dbReference>
<keyword evidence="10" id="KW-0067">ATP-binding</keyword>
<dbReference type="EMBL" id="FUYH01000024">
    <property type="protein sequence ID" value="SKA97251.1"/>
    <property type="molecule type" value="Genomic_DNA"/>
</dbReference>
<feature type="domain" description="HAMP" evidence="17">
    <location>
        <begin position="312"/>
        <end position="364"/>
    </location>
</feature>
<evidence type="ECO:0000313" key="19">
    <source>
        <dbReference type="Proteomes" id="UP000190105"/>
    </source>
</evidence>
<comment type="subcellular location">
    <subcellularLocation>
        <location evidence="2">Cell membrane</location>
        <topology evidence="2">Multi-pass membrane protein</topology>
    </subcellularLocation>
</comment>
<dbReference type="InterPro" id="IPR036890">
    <property type="entry name" value="HATPase_C_sf"/>
</dbReference>
<dbReference type="CDD" id="cd06225">
    <property type="entry name" value="HAMP"/>
    <property type="match status" value="1"/>
</dbReference>
<evidence type="ECO:0000256" key="12">
    <source>
        <dbReference type="ARBA" id="ARBA00023012"/>
    </source>
</evidence>
<evidence type="ECO:0000256" key="9">
    <source>
        <dbReference type="ARBA" id="ARBA00022777"/>
    </source>
</evidence>
<evidence type="ECO:0000256" key="13">
    <source>
        <dbReference type="ARBA" id="ARBA00023136"/>
    </source>
</evidence>
<evidence type="ECO:0000256" key="10">
    <source>
        <dbReference type="ARBA" id="ARBA00022840"/>
    </source>
</evidence>
<keyword evidence="4" id="KW-1003">Cell membrane</keyword>
<dbReference type="Pfam" id="PF06580">
    <property type="entry name" value="His_kinase"/>
    <property type="match status" value="1"/>
</dbReference>
<evidence type="ECO:0000256" key="7">
    <source>
        <dbReference type="ARBA" id="ARBA00022692"/>
    </source>
</evidence>
<keyword evidence="7 15" id="KW-0812">Transmembrane</keyword>
<dbReference type="InterPro" id="IPR005467">
    <property type="entry name" value="His_kinase_dom"/>
</dbReference>
<comment type="catalytic activity">
    <reaction evidence="1">
        <text>ATP + protein L-histidine = ADP + protein N-phospho-L-histidine.</text>
        <dbReference type="EC" id="2.7.13.3"/>
    </reaction>
</comment>
<keyword evidence="19" id="KW-1185">Reference proteome</keyword>
<proteinExistence type="predicted"/>
<dbReference type="PANTHER" id="PTHR34220">
    <property type="entry name" value="SENSOR HISTIDINE KINASE YPDA"/>
    <property type="match status" value="1"/>
</dbReference>
<keyword evidence="6" id="KW-0808">Transferase</keyword>
<dbReference type="InterPro" id="IPR003594">
    <property type="entry name" value="HATPase_dom"/>
</dbReference>
<sequence>MVPLEAEAPRGIGNMENKQYRKFKDDIRKTFILYALIPVIIITVSSYLFFLGMWYKTIKNQNNNINFQLSRRIDKILNNYINEAYIISREKLVIDTIMEGSGSSRVYNRFYSFVNSRDVRSSFFIFDKNMNIIAASSRFLPSYAVQNSFYWGIIKRMNENKDYVVLEREIYEENSKKVLTVGKAVIKDGEIIGYITFDLDERDFVRIISENFSIDIVITDKYSNVISSTNSLFINQFGKIDENLKDKKGFVKAKNDSFYVKKSALINNYLYVYTITSIGYVSSVFIFIGIFIVLTFILLIITMLSSAKKIADSKTKSIDKIIEAIENVQNGDLDTKLNIETKDEFEIIAESYNKMLKDLKNLIEVNKEEAKHSVLSEIKQLESQFNPHFLFNTLEMIKYMVKLDVQAADKIIISLSSLLRYSINNNIDKIPLIEDVEYTKNYLTILKYRFDKRFDYAINIEKEAKDCIVPKLIIQPLIENAIEHGFEGRQHLNVDVKAFLEDSNLCIIINDDGAGMDEDKLSNIRQILYSSRNNSSHLGIFNVHRRIQLMYGKKYGVEINSEREKGTTVKIMLPVDGGEEYA</sequence>
<name>A0A1T4Y7H9_9CLOT</name>
<keyword evidence="9" id="KW-0418">Kinase</keyword>
<dbReference type="PANTHER" id="PTHR34220:SF11">
    <property type="entry name" value="SENSOR PROTEIN KINASE HPTS"/>
    <property type="match status" value="1"/>
</dbReference>
<organism evidence="18 19">
    <name type="scientific">Caloramator quimbayensis</name>
    <dbReference type="NCBI Taxonomy" id="1147123"/>
    <lineage>
        <taxon>Bacteria</taxon>
        <taxon>Bacillati</taxon>
        <taxon>Bacillota</taxon>
        <taxon>Clostridia</taxon>
        <taxon>Eubacteriales</taxon>
        <taxon>Clostridiaceae</taxon>
        <taxon>Caloramator</taxon>
    </lineage>
</organism>
<keyword evidence="14" id="KW-0175">Coiled coil</keyword>
<evidence type="ECO:0000256" key="2">
    <source>
        <dbReference type="ARBA" id="ARBA00004651"/>
    </source>
</evidence>
<dbReference type="GO" id="GO:0005524">
    <property type="term" value="F:ATP binding"/>
    <property type="evidence" value="ECO:0007669"/>
    <property type="project" value="UniProtKB-KW"/>
</dbReference>
<dbReference type="GO" id="GO:0005886">
    <property type="term" value="C:plasma membrane"/>
    <property type="evidence" value="ECO:0007669"/>
    <property type="project" value="UniProtKB-SubCell"/>
</dbReference>
<dbReference type="InterPro" id="IPR010559">
    <property type="entry name" value="Sig_transdc_His_kin_internal"/>
</dbReference>
<feature type="coiled-coil region" evidence="14">
    <location>
        <begin position="342"/>
        <end position="369"/>
    </location>
</feature>
<dbReference type="SMART" id="SM00304">
    <property type="entry name" value="HAMP"/>
    <property type="match status" value="1"/>
</dbReference>
<dbReference type="AlphaFoldDB" id="A0A1T4Y7H9"/>
<dbReference type="InterPro" id="IPR050640">
    <property type="entry name" value="Bact_2-comp_sensor_kinase"/>
</dbReference>
<feature type="transmembrane region" description="Helical" evidence="15">
    <location>
        <begin position="31"/>
        <end position="55"/>
    </location>
</feature>
<evidence type="ECO:0000256" key="11">
    <source>
        <dbReference type="ARBA" id="ARBA00022989"/>
    </source>
</evidence>
<evidence type="ECO:0000256" key="15">
    <source>
        <dbReference type="SAM" id="Phobius"/>
    </source>
</evidence>
<dbReference type="Gene3D" id="3.30.565.10">
    <property type="entry name" value="Histidine kinase-like ATPase, C-terminal domain"/>
    <property type="match status" value="1"/>
</dbReference>